<dbReference type="InterPro" id="IPR036170">
    <property type="entry name" value="YezG-like_sf"/>
</dbReference>
<dbReference type="RefSeq" id="WP_055299542.1">
    <property type="nucleotide sequence ID" value="NZ_BLYK01000027.1"/>
</dbReference>
<evidence type="ECO:0000313" key="5">
    <source>
        <dbReference type="Proteomes" id="UP000283497"/>
    </source>
</evidence>
<sequence>MNLDFQDIFNELLNILPSGWENAIFMAEYTSGSYSMRCYSKESNNNYINVMKMKGISKPQVIKTYKALNDIFQKERMELVESSWYAITLKFDKNGKFSSDFDYNSHEENVLEYLEQWEQKNVL</sequence>
<evidence type="ECO:0000313" key="3">
    <source>
        <dbReference type="EMBL" id="RHK38518.1"/>
    </source>
</evidence>
<evidence type="ECO:0000313" key="1">
    <source>
        <dbReference type="EMBL" id="CUO88181.1"/>
    </source>
</evidence>
<evidence type="ECO:0000313" key="4">
    <source>
        <dbReference type="Proteomes" id="UP000095679"/>
    </source>
</evidence>
<gene>
    <name evidence="3" type="ORF">DW068_09230</name>
    <name evidence="2" type="ORF">DW833_14630</name>
    <name evidence="1" type="ORF">ERS852450_02594</name>
</gene>
<evidence type="ECO:0000313" key="2">
    <source>
        <dbReference type="EMBL" id="RHC60211.1"/>
    </source>
</evidence>
<organism evidence="1 4">
    <name type="scientific">Anaerobutyricum hallii</name>
    <dbReference type="NCBI Taxonomy" id="39488"/>
    <lineage>
        <taxon>Bacteria</taxon>
        <taxon>Bacillati</taxon>
        <taxon>Bacillota</taxon>
        <taxon>Clostridia</taxon>
        <taxon>Lachnospirales</taxon>
        <taxon>Lachnospiraceae</taxon>
        <taxon>Anaerobutyricum</taxon>
    </lineage>
</organism>
<dbReference type="Pfam" id="PF04634">
    <property type="entry name" value="YezG-like"/>
    <property type="match status" value="1"/>
</dbReference>
<reference evidence="1 4" key="1">
    <citation type="submission" date="2015-09" db="EMBL/GenBank/DDBJ databases">
        <authorList>
            <consortium name="Pathogen Informatics"/>
        </authorList>
    </citation>
    <scope>NUCLEOTIDE SEQUENCE [LARGE SCALE GENOMIC DNA]</scope>
    <source>
        <strain evidence="1 4">2789STDY5834835</strain>
    </source>
</reference>
<dbReference type="Proteomes" id="UP000284621">
    <property type="component" value="Unassembled WGS sequence"/>
</dbReference>
<dbReference type="SUPFAM" id="SSF160424">
    <property type="entry name" value="BH3703-like"/>
    <property type="match status" value="1"/>
</dbReference>
<dbReference type="EMBL" id="QSID01000022">
    <property type="protein sequence ID" value="RHC60211.1"/>
    <property type="molecule type" value="Genomic_DNA"/>
</dbReference>
<dbReference type="Proteomes" id="UP000283497">
    <property type="component" value="Unassembled WGS sequence"/>
</dbReference>
<reference evidence="5 6" key="2">
    <citation type="submission" date="2018-08" db="EMBL/GenBank/DDBJ databases">
        <title>A genome reference for cultivated species of the human gut microbiota.</title>
        <authorList>
            <person name="Zou Y."/>
            <person name="Xue W."/>
            <person name="Luo G."/>
        </authorList>
    </citation>
    <scope>NUCLEOTIDE SEQUENCE [LARGE SCALE GENOMIC DNA]</scope>
    <source>
        <strain evidence="3 5">AF45-14BH</strain>
        <strain evidence="2 6">AM34-3LB</strain>
    </source>
</reference>
<proteinExistence type="predicted"/>
<name>A0A174IP09_9FIRM</name>
<evidence type="ECO:0000313" key="6">
    <source>
        <dbReference type="Proteomes" id="UP000284621"/>
    </source>
</evidence>
<dbReference type="EMBL" id="QRNJ01000033">
    <property type="protein sequence ID" value="RHK38518.1"/>
    <property type="molecule type" value="Genomic_DNA"/>
</dbReference>
<keyword evidence="6" id="KW-1185">Reference proteome</keyword>
<accession>A0A174IP09</accession>
<dbReference type="InterPro" id="IPR006728">
    <property type="entry name" value="YezG-like"/>
</dbReference>
<dbReference type="Gene3D" id="3.30.500.20">
    <property type="entry name" value="BH3703-like domains"/>
    <property type="match status" value="1"/>
</dbReference>
<protein>
    <submittedName>
        <fullName evidence="2">DUF600 family protein</fullName>
    </submittedName>
    <submittedName>
        <fullName evidence="1">Protein of uncharacterized function, DUF600</fullName>
    </submittedName>
</protein>
<dbReference type="EMBL" id="CYZL01000028">
    <property type="protein sequence ID" value="CUO88181.1"/>
    <property type="molecule type" value="Genomic_DNA"/>
</dbReference>
<dbReference type="AlphaFoldDB" id="A0A174IP09"/>
<dbReference type="Proteomes" id="UP000095679">
    <property type="component" value="Unassembled WGS sequence"/>
</dbReference>